<comment type="caution">
    <text evidence="4">The sequence shown here is derived from an EMBL/GenBank/DDBJ whole genome shotgun (WGS) entry which is preliminary data.</text>
</comment>
<dbReference type="EMBL" id="MCFF01000018">
    <property type="protein sequence ID" value="ORZ16009.1"/>
    <property type="molecule type" value="Genomic_DNA"/>
</dbReference>
<feature type="coiled-coil region" evidence="1">
    <location>
        <begin position="255"/>
        <end position="303"/>
    </location>
</feature>
<dbReference type="AlphaFoldDB" id="A0A1Y2GML7"/>
<keyword evidence="1" id="KW-0175">Coiled coil</keyword>
<organism evidence="4 5">
    <name type="scientific">Lobosporangium transversale</name>
    <dbReference type="NCBI Taxonomy" id="64571"/>
    <lineage>
        <taxon>Eukaryota</taxon>
        <taxon>Fungi</taxon>
        <taxon>Fungi incertae sedis</taxon>
        <taxon>Mucoromycota</taxon>
        <taxon>Mortierellomycotina</taxon>
        <taxon>Mortierellomycetes</taxon>
        <taxon>Mortierellales</taxon>
        <taxon>Mortierellaceae</taxon>
        <taxon>Lobosporangium</taxon>
    </lineage>
</organism>
<reference evidence="4 5" key="1">
    <citation type="submission" date="2016-07" db="EMBL/GenBank/DDBJ databases">
        <title>Pervasive Adenine N6-methylation of Active Genes in Fungi.</title>
        <authorList>
            <consortium name="DOE Joint Genome Institute"/>
            <person name="Mondo S.J."/>
            <person name="Dannebaum R.O."/>
            <person name="Kuo R.C."/>
            <person name="Labutti K."/>
            <person name="Haridas S."/>
            <person name="Kuo A."/>
            <person name="Salamov A."/>
            <person name="Ahrendt S.R."/>
            <person name="Lipzen A."/>
            <person name="Sullivan W."/>
            <person name="Andreopoulos W.B."/>
            <person name="Clum A."/>
            <person name="Lindquist E."/>
            <person name="Daum C."/>
            <person name="Ramamoorthy G.K."/>
            <person name="Gryganskyi A."/>
            <person name="Culley D."/>
            <person name="Magnuson J.K."/>
            <person name="James T.Y."/>
            <person name="O'Malley M.A."/>
            <person name="Stajich J.E."/>
            <person name="Spatafora J.W."/>
            <person name="Visel A."/>
            <person name="Grigoriev I.V."/>
        </authorList>
    </citation>
    <scope>NUCLEOTIDE SEQUENCE [LARGE SCALE GENOMIC DNA]</scope>
    <source>
        <strain evidence="4 5">NRRL 3116</strain>
    </source>
</reference>
<dbReference type="OrthoDB" id="687730at2759"/>
<feature type="region of interest" description="Disordered" evidence="2">
    <location>
        <begin position="449"/>
        <end position="476"/>
    </location>
</feature>
<dbReference type="GeneID" id="33565973"/>
<feature type="compositionally biased region" description="Low complexity" evidence="2">
    <location>
        <begin position="451"/>
        <end position="462"/>
    </location>
</feature>
<dbReference type="InParanoid" id="A0A1Y2GML7"/>
<dbReference type="PANTHER" id="PTHR15715:SF37">
    <property type="entry name" value="LD47843P"/>
    <property type="match status" value="1"/>
</dbReference>
<evidence type="ECO:0000313" key="5">
    <source>
        <dbReference type="Proteomes" id="UP000193648"/>
    </source>
</evidence>
<feature type="compositionally biased region" description="Polar residues" evidence="2">
    <location>
        <begin position="463"/>
        <end position="472"/>
    </location>
</feature>
<dbReference type="Proteomes" id="UP000193648">
    <property type="component" value="Unassembled WGS sequence"/>
</dbReference>
<dbReference type="SMART" id="SM00240">
    <property type="entry name" value="FHA"/>
    <property type="match status" value="1"/>
</dbReference>
<evidence type="ECO:0000259" key="3">
    <source>
        <dbReference type="PROSITE" id="PS50006"/>
    </source>
</evidence>
<dbReference type="GO" id="GO:0005737">
    <property type="term" value="C:cytoplasm"/>
    <property type="evidence" value="ECO:0007669"/>
    <property type="project" value="TreeGrafter"/>
</dbReference>
<accession>A0A1Y2GML7</accession>
<proteinExistence type="predicted"/>
<sequence>MDGMSGSIGFNGRAHQPSNSPILVLEPVNDTFALKSLELPEHSKIKIGRQTGVTTAPHPSNGYFDSKVLSRVHAEVWSEGGKVFIRDLKSSNGTFLNGRRLCSESTESEPFELNQNDNLEFGIDIMDENGALLHEKVSCKIYISRMSYPTPGSSPQDSHAKIRPTSLTGSSINPIKTTAISMQGGQIENIDLIISRLQNELTRSQETYTDLGMLKHSLTELEKAMTVNNYDSNVAKKKESTVANGGAPLSAADYQELLKRKDKEHSEEIAKLNKEFGETKAHLEAQKDTMRNSNENANKALIQAASKMDLVMARINSMAQEHKQELKSVKKGFETALSELKATHQEEISRIVLETNQEKEELRNRHKRELLEAIAQARESIGNTFAEAKVQKALELELISLKEEVQGLRQSEEAKSRKIEALAKENNAFLKQLNNLKAELDKKMLHDVKDSSSNSSISAPLSTTPDSNTNGTIPMHPAASTKLISSAVDGGTVQSGDGIEPSKHSLTALITNCPYAHGDNESKYVFSWSQFVFPIAKRNQPALHQPSTVLLSSGFMLVSLGVYVLWYKAWTISGCISS</sequence>
<evidence type="ECO:0000256" key="1">
    <source>
        <dbReference type="SAM" id="Coils"/>
    </source>
</evidence>
<gene>
    <name evidence="4" type="ORF">BCR41DRAFT_353340</name>
</gene>
<dbReference type="InterPro" id="IPR000253">
    <property type="entry name" value="FHA_dom"/>
</dbReference>
<dbReference type="STRING" id="64571.A0A1Y2GML7"/>
<keyword evidence="5" id="KW-1185">Reference proteome</keyword>
<dbReference type="SUPFAM" id="SSF49879">
    <property type="entry name" value="SMAD/FHA domain"/>
    <property type="match status" value="1"/>
</dbReference>
<dbReference type="Pfam" id="PF00498">
    <property type="entry name" value="FHA"/>
    <property type="match status" value="1"/>
</dbReference>
<dbReference type="PANTHER" id="PTHR15715">
    <property type="entry name" value="CENTROSOMAL PROTEIN OF 170 KDA"/>
    <property type="match status" value="1"/>
</dbReference>
<feature type="coiled-coil region" evidence="1">
    <location>
        <begin position="345"/>
        <end position="439"/>
    </location>
</feature>
<dbReference type="Gene3D" id="2.60.200.20">
    <property type="match status" value="1"/>
</dbReference>
<dbReference type="InterPro" id="IPR008984">
    <property type="entry name" value="SMAD_FHA_dom_sf"/>
</dbReference>
<feature type="domain" description="FHA" evidence="3">
    <location>
        <begin position="45"/>
        <end position="101"/>
    </location>
</feature>
<protein>
    <recommendedName>
        <fullName evidence="3">FHA domain-containing protein</fullName>
    </recommendedName>
</protein>
<evidence type="ECO:0000256" key="2">
    <source>
        <dbReference type="SAM" id="MobiDB-lite"/>
    </source>
</evidence>
<evidence type="ECO:0000313" key="4">
    <source>
        <dbReference type="EMBL" id="ORZ16009.1"/>
    </source>
</evidence>
<feature type="region of interest" description="Disordered" evidence="2">
    <location>
        <begin position="150"/>
        <end position="170"/>
    </location>
</feature>
<name>A0A1Y2GML7_9FUNG</name>
<dbReference type="InterPro" id="IPR051176">
    <property type="entry name" value="Cent_Immune-Sig_Mod"/>
</dbReference>
<dbReference type="RefSeq" id="XP_021881356.1">
    <property type="nucleotide sequence ID" value="XM_022024129.1"/>
</dbReference>
<dbReference type="PROSITE" id="PS50006">
    <property type="entry name" value="FHA_DOMAIN"/>
    <property type="match status" value="1"/>
</dbReference>